<gene>
    <name evidence="2" type="ORF">AWN90_21190</name>
</gene>
<keyword evidence="3" id="KW-1185">Reference proteome</keyword>
<reference evidence="2 3" key="1">
    <citation type="submission" date="2016-04" db="EMBL/GenBank/DDBJ databases">
        <authorList>
            <person name="Evans L.H."/>
            <person name="Alamgir A."/>
            <person name="Owens N."/>
            <person name="Weber N.D."/>
            <person name="Virtaneva K."/>
            <person name="Barbian K."/>
            <person name="Babar A."/>
            <person name="Rosenke K."/>
        </authorList>
    </citation>
    <scope>NUCLEOTIDE SEQUENCE [LARGE SCALE GENOMIC DNA]</scope>
    <source>
        <strain evidence="2 3">IFM 0406</strain>
    </source>
</reference>
<evidence type="ECO:0000313" key="3">
    <source>
        <dbReference type="Proteomes" id="UP000076512"/>
    </source>
</evidence>
<protein>
    <submittedName>
        <fullName evidence="2">Uncharacterized protein</fullName>
    </submittedName>
</protein>
<name>A0A164NQ55_9NOCA</name>
<dbReference type="AlphaFoldDB" id="A0A164NQ55"/>
<feature type="compositionally biased region" description="Polar residues" evidence="1">
    <location>
        <begin position="73"/>
        <end position="83"/>
    </location>
</feature>
<dbReference type="STRING" id="455432.AWN90_21190"/>
<evidence type="ECO:0000313" key="2">
    <source>
        <dbReference type="EMBL" id="KZM74600.1"/>
    </source>
</evidence>
<comment type="caution">
    <text evidence="2">The sequence shown here is derived from an EMBL/GenBank/DDBJ whole genome shotgun (WGS) entry which is preliminary data.</text>
</comment>
<dbReference type="RefSeq" id="WP_067585873.1">
    <property type="nucleotide sequence ID" value="NZ_JABMCZ010000005.1"/>
</dbReference>
<proteinExistence type="predicted"/>
<organism evidence="2 3">
    <name type="scientific">Nocardia terpenica</name>
    <dbReference type="NCBI Taxonomy" id="455432"/>
    <lineage>
        <taxon>Bacteria</taxon>
        <taxon>Bacillati</taxon>
        <taxon>Actinomycetota</taxon>
        <taxon>Actinomycetes</taxon>
        <taxon>Mycobacteriales</taxon>
        <taxon>Nocardiaceae</taxon>
        <taxon>Nocardia</taxon>
    </lineage>
</organism>
<feature type="compositionally biased region" description="Basic and acidic residues" evidence="1">
    <location>
        <begin position="19"/>
        <end position="28"/>
    </location>
</feature>
<dbReference type="EMBL" id="LWGR01000004">
    <property type="protein sequence ID" value="KZM74600.1"/>
    <property type="molecule type" value="Genomic_DNA"/>
</dbReference>
<accession>A0A164NQ55</accession>
<sequence length="100" mass="11371">MTDDKYGWLPPAYADLLRQADHEEELAKQRAQQSAEPPSPPAQDVRRPPPAQPTVGPIDDEDDDDPYYRRDSWISSGEPQTYQGEKWSKQWHPPVIGGDT</sequence>
<feature type="region of interest" description="Disordered" evidence="1">
    <location>
        <begin position="19"/>
        <end position="100"/>
    </location>
</feature>
<evidence type="ECO:0000256" key="1">
    <source>
        <dbReference type="SAM" id="MobiDB-lite"/>
    </source>
</evidence>
<dbReference type="Proteomes" id="UP000076512">
    <property type="component" value="Unassembled WGS sequence"/>
</dbReference>